<keyword evidence="6 8" id="KW-0472">Membrane</keyword>
<accession>M1P1N9</accession>
<dbReference type="AlphaFoldDB" id="M1P1N9"/>
<feature type="transmembrane region" description="Helical" evidence="8">
    <location>
        <begin position="381"/>
        <end position="406"/>
    </location>
</feature>
<evidence type="ECO:0000313" key="10">
    <source>
        <dbReference type="EMBL" id="AGF77413.1"/>
    </source>
</evidence>
<keyword evidence="2" id="KW-1003">Cell membrane</keyword>
<dbReference type="KEGG" id="dsf:UWK_00839"/>
<name>M1P1N9_DESSD</name>
<sequence length="651" mass="70857">MDTLFVSIAVIIAGGVAGLLLYRQFTLMKLVAIATTSAGCGIGLFFTLPNLFSSAAYTVSYNWLHVCNLAFSIDSVSLFFLIPIFVIPPLALIYSFHYLENSAKKFRAGVNYFFFSVLVASMALVVMSANMITFLLAWELMSLSSFFLVMYDYEVESNRKAGYLYFIFAQGGAMLLFAAFALIYSHTASFDFTSFATIPDQVKLYVFIIAFLGFGSKAGIFPLHIWLPKAHPAAPSHISAIMSGVMIKMGIYGIFRIYLLLDTPTPLIGQIVLVTGMVTGILGVVYALAKQDIKSMLAYSSVENIGIILIGLGIGMVGVSEQNQAMAFFGFAGAMMHVFNHSIFKSLLFMGAGAVLHKTKTKNIEELGGLMKRMPFTGRTFLVGSVAISGLPPFSGFIGEFLIYYGAFQGLSSQKLPFILIVLSIVSLAVIGGLAAACFTKVVGLAFLGEPRTENAANAKECGMSMRLVMGVMALACLAVGVLPEPFVNLAFLGIANIQTAAGFSTASFIVIIRNISQTAALFIGIFILVSILRKVLYARKEIGSGGTWGCGFTQPTVRMQYTGASYADEMVSFFKPFVPITTLYSGIREIFPGQTTWSIRVADIAESNYQRFLTTPLLNFVTRMKWIQHGNIQLYIGYIIVAIVVLLLFL</sequence>
<feature type="transmembrane region" description="Helical" evidence="8">
    <location>
        <begin position="418"/>
        <end position="448"/>
    </location>
</feature>
<dbReference type="OrthoDB" id="9781596at2"/>
<keyword evidence="10" id="KW-0456">Lyase</keyword>
<organism evidence="10 11">
    <name type="scientific">Desulfocapsa sulfexigens (strain DSM 10523 / SB164P1)</name>
    <dbReference type="NCBI Taxonomy" id="1167006"/>
    <lineage>
        <taxon>Bacteria</taxon>
        <taxon>Pseudomonadati</taxon>
        <taxon>Thermodesulfobacteriota</taxon>
        <taxon>Desulfobulbia</taxon>
        <taxon>Desulfobulbales</taxon>
        <taxon>Desulfocapsaceae</taxon>
        <taxon>Desulfocapsa</taxon>
    </lineage>
</organism>
<dbReference type="PANTHER" id="PTHR42682:SF3">
    <property type="entry name" value="FORMATE HYDROGENLYASE SUBUNIT 3-RELATED"/>
    <property type="match status" value="1"/>
</dbReference>
<feature type="transmembrane region" description="Helical" evidence="8">
    <location>
        <begin position="69"/>
        <end position="96"/>
    </location>
</feature>
<dbReference type="Pfam" id="PF00361">
    <property type="entry name" value="Proton_antipo_M"/>
    <property type="match status" value="1"/>
</dbReference>
<dbReference type="GO" id="GO:0042773">
    <property type="term" value="P:ATP synthesis coupled electron transport"/>
    <property type="evidence" value="ECO:0007669"/>
    <property type="project" value="InterPro"/>
</dbReference>
<dbReference type="RefSeq" id="WP_015403109.1">
    <property type="nucleotide sequence ID" value="NC_020304.1"/>
</dbReference>
<feature type="domain" description="NADH:quinone oxidoreductase/Mrp antiporter transmembrane" evidence="9">
    <location>
        <begin position="128"/>
        <end position="410"/>
    </location>
</feature>
<dbReference type="STRING" id="1167006.UWK_00839"/>
<evidence type="ECO:0000256" key="8">
    <source>
        <dbReference type="SAM" id="Phobius"/>
    </source>
</evidence>
<dbReference type="GO" id="GO:0016829">
    <property type="term" value="F:lyase activity"/>
    <property type="evidence" value="ECO:0007669"/>
    <property type="project" value="UniProtKB-KW"/>
</dbReference>
<feature type="transmembrane region" description="Helical" evidence="8">
    <location>
        <begin position="30"/>
        <end position="49"/>
    </location>
</feature>
<evidence type="ECO:0000256" key="6">
    <source>
        <dbReference type="ARBA" id="ARBA00023136"/>
    </source>
</evidence>
<gene>
    <name evidence="10" type="ordered locus">UWK_00839</name>
</gene>
<evidence type="ECO:0000256" key="5">
    <source>
        <dbReference type="ARBA" id="ARBA00023002"/>
    </source>
</evidence>
<feature type="transmembrane region" description="Helical" evidence="8">
    <location>
        <begin position="108"/>
        <end position="126"/>
    </location>
</feature>
<evidence type="ECO:0000256" key="2">
    <source>
        <dbReference type="ARBA" id="ARBA00022475"/>
    </source>
</evidence>
<evidence type="ECO:0000256" key="1">
    <source>
        <dbReference type="ARBA" id="ARBA00004651"/>
    </source>
</evidence>
<evidence type="ECO:0000256" key="7">
    <source>
        <dbReference type="RuleBase" id="RU000320"/>
    </source>
</evidence>
<feature type="transmembrane region" description="Helical" evidence="8">
    <location>
        <begin position="296"/>
        <end position="319"/>
    </location>
</feature>
<evidence type="ECO:0000313" key="11">
    <source>
        <dbReference type="Proteomes" id="UP000011721"/>
    </source>
</evidence>
<feature type="transmembrane region" description="Helical" evidence="8">
    <location>
        <begin position="132"/>
        <end position="151"/>
    </location>
</feature>
<dbReference type="PRINTS" id="PR01437">
    <property type="entry name" value="NUOXDRDTASE4"/>
</dbReference>
<dbReference type="GO" id="GO:0008137">
    <property type="term" value="F:NADH dehydrogenase (ubiquinone) activity"/>
    <property type="evidence" value="ECO:0007669"/>
    <property type="project" value="InterPro"/>
</dbReference>
<reference evidence="11" key="1">
    <citation type="journal article" date="2013" name="Stand. Genomic Sci.">
        <title>Complete genome sequence of Desulfocapsa sulfexigens, a marine deltaproteobacterium specialized in disproportionating inorganic sulfur compounds.</title>
        <authorList>
            <person name="Finster K.W."/>
            <person name="Kjeldsen K.U."/>
            <person name="Kube M."/>
            <person name="Reinhardt R."/>
            <person name="Mussmann M."/>
            <person name="Amann R."/>
            <person name="Schreiber L."/>
        </authorList>
    </citation>
    <scope>NUCLEOTIDE SEQUENCE [LARGE SCALE GENOMIC DNA]</scope>
    <source>
        <strain evidence="11">DSM 10523 / SB164P1</strain>
    </source>
</reference>
<evidence type="ECO:0000256" key="4">
    <source>
        <dbReference type="ARBA" id="ARBA00022989"/>
    </source>
</evidence>
<keyword evidence="11" id="KW-1185">Reference proteome</keyword>
<feature type="transmembrane region" description="Helical" evidence="8">
    <location>
        <begin position="204"/>
        <end position="227"/>
    </location>
</feature>
<dbReference type="InterPro" id="IPR003918">
    <property type="entry name" value="NADH_UbQ_OxRdtase"/>
</dbReference>
<protein>
    <submittedName>
        <fullName evidence="10">Formate hydrogenlyase subunit 3/multisubunit Na+/H+ antiporter, MnhD subunit</fullName>
    </submittedName>
</protein>
<dbReference type="HOGENOM" id="CLU_007100_8_1_7"/>
<feature type="transmembrane region" description="Helical" evidence="8">
    <location>
        <begin position="6"/>
        <end position="23"/>
    </location>
</feature>
<proteinExistence type="predicted"/>
<keyword evidence="3 7" id="KW-0812">Transmembrane</keyword>
<comment type="subcellular location">
    <subcellularLocation>
        <location evidence="1">Cell membrane</location>
        <topology evidence="1">Multi-pass membrane protein</topology>
    </subcellularLocation>
    <subcellularLocation>
        <location evidence="7">Membrane</location>
        <topology evidence="7">Multi-pass membrane protein</topology>
    </subcellularLocation>
</comment>
<dbReference type="Proteomes" id="UP000011721">
    <property type="component" value="Chromosome"/>
</dbReference>
<feature type="transmembrane region" description="Helical" evidence="8">
    <location>
        <begin position="163"/>
        <end position="184"/>
    </location>
</feature>
<keyword evidence="4 8" id="KW-1133">Transmembrane helix</keyword>
<keyword evidence="5" id="KW-0560">Oxidoreductase</keyword>
<dbReference type="EMBL" id="CP003985">
    <property type="protein sequence ID" value="AGF77413.1"/>
    <property type="molecule type" value="Genomic_DNA"/>
</dbReference>
<dbReference type="eggNOG" id="COG1009">
    <property type="taxonomic scope" value="Bacteria"/>
</dbReference>
<dbReference type="GO" id="GO:0005886">
    <property type="term" value="C:plasma membrane"/>
    <property type="evidence" value="ECO:0007669"/>
    <property type="project" value="UniProtKB-SubCell"/>
</dbReference>
<dbReference type="PATRIC" id="fig|1167006.5.peg.943"/>
<dbReference type="InterPro" id="IPR052175">
    <property type="entry name" value="ComplexI-like_HydComp"/>
</dbReference>
<feature type="transmembrane region" description="Helical" evidence="8">
    <location>
        <begin position="239"/>
        <end position="261"/>
    </location>
</feature>
<evidence type="ECO:0000259" key="9">
    <source>
        <dbReference type="Pfam" id="PF00361"/>
    </source>
</evidence>
<feature type="transmembrane region" description="Helical" evidence="8">
    <location>
        <begin position="267"/>
        <end position="289"/>
    </location>
</feature>
<dbReference type="PANTHER" id="PTHR42682">
    <property type="entry name" value="HYDROGENASE-4 COMPONENT F"/>
    <property type="match status" value="1"/>
</dbReference>
<feature type="transmembrane region" description="Helical" evidence="8">
    <location>
        <begin position="520"/>
        <end position="539"/>
    </location>
</feature>
<dbReference type="GO" id="GO:0016491">
    <property type="term" value="F:oxidoreductase activity"/>
    <property type="evidence" value="ECO:0007669"/>
    <property type="project" value="UniProtKB-KW"/>
</dbReference>
<dbReference type="InterPro" id="IPR001750">
    <property type="entry name" value="ND/Mrp_TM"/>
</dbReference>
<feature type="transmembrane region" description="Helical" evidence="8">
    <location>
        <begin position="633"/>
        <end position="650"/>
    </location>
</feature>
<evidence type="ECO:0000256" key="3">
    <source>
        <dbReference type="ARBA" id="ARBA00022692"/>
    </source>
</evidence>